<accession>A0ABS2D7R1</accession>
<keyword evidence="3" id="KW-1185">Reference proteome</keyword>
<reference evidence="2 3" key="1">
    <citation type="submission" date="2020-12" db="EMBL/GenBank/DDBJ databases">
        <title>Sphingomonas sp.</title>
        <authorList>
            <person name="Kim M.K."/>
        </authorList>
    </citation>
    <scope>NUCLEOTIDE SEQUENCE [LARGE SCALE GENOMIC DNA]</scope>
    <source>
        <strain evidence="2 3">BT552</strain>
    </source>
</reference>
<dbReference type="EMBL" id="JAFEMC010000003">
    <property type="protein sequence ID" value="MBM6576972.1"/>
    <property type="molecule type" value="Genomic_DNA"/>
</dbReference>
<dbReference type="RefSeq" id="WP_204199076.1">
    <property type="nucleotide sequence ID" value="NZ_JAFEMC010000003.1"/>
</dbReference>
<feature type="domain" description="Tetrapyrrole biosynthesis uroporphyrinogen III synthase" evidence="1">
    <location>
        <begin position="16"/>
        <end position="204"/>
    </location>
</feature>
<comment type="caution">
    <text evidence="2">The sequence shown here is derived from an EMBL/GenBank/DDBJ whole genome shotgun (WGS) entry which is preliminary data.</text>
</comment>
<protein>
    <submittedName>
        <fullName evidence="2">Uroporphyrinogen-III synthase</fullName>
    </submittedName>
</protein>
<dbReference type="Proteomes" id="UP000763641">
    <property type="component" value="Unassembled WGS sequence"/>
</dbReference>
<dbReference type="Pfam" id="PF02602">
    <property type="entry name" value="HEM4"/>
    <property type="match status" value="1"/>
</dbReference>
<organism evidence="2 3">
    <name type="scientific">Sphingomonas longa</name>
    <dbReference type="NCBI Taxonomy" id="2778730"/>
    <lineage>
        <taxon>Bacteria</taxon>
        <taxon>Pseudomonadati</taxon>
        <taxon>Pseudomonadota</taxon>
        <taxon>Alphaproteobacteria</taxon>
        <taxon>Sphingomonadales</taxon>
        <taxon>Sphingomonadaceae</taxon>
        <taxon>Sphingomonas</taxon>
    </lineage>
</organism>
<dbReference type="InterPro" id="IPR003754">
    <property type="entry name" value="4pyrrol_synth_uPrphyn_synth"/>
</dbReference>
<dbReference type="Gene3D" id="3.40.50.10090">
    <property type="match status" value="1"/>
</dbReference>
<evidence type="ECO:0000313" key="3">
    <source>
        <dbReference type="Proteomes" id="UP000763641"/>
    </source>
</evidence>
<evidence type="ECO:0000259" key="1">
    <source>
        <dbReference type="Pfam" id="PF02602"/>
    </source>
</evidence>
<dbReference type="InterPro" id="IPR036108">
    <property type="entry name" value="4pyrrol_syn_uPrphyn_synt_sf"/>
</dbReference>
<gene>
    <name evidence="2" type="ORF">ILT43_11350</name>
</gene>
<proteinExistence type="predicted"/>
<name>A0ABS2D7R1_9SPHN</name>
<evidence type="ECO:0000313" key="2">
    <source>
        <dbReference type="EMBL" id="MBM6576972.1"/>
    </source>
</evidence>
<dbReference type="SUPFAM" id="SSF69618">
    <property type="entry name" value="HemD-like"/>
    <property type="match status" value="1"/>
</dbReference>
<sequence>MPRPIVVLRPEPGNAATATRVEQAGLVALRLPLFCVAAVAWTVPDPAQFDALLLTSANAVRHGGEGLARLRELPVVAVGEATARAARAAGFTVLLTGSGDAASVTAATTGRLLHLAGREHHAVAGATTIVVYATEPLPVDGSLFEGSVALVHSARAAARLAAIVEGEARESIVIAALSPTVAAAAGDGWRAVEASDMPRDEALVALAVRLAGRDGD</sequence>